<proteinExistence type="predicted"/>
<dbReference type="PANTHER" id="PTHR11839:SF18">
    <property type="entry name" value="NUDIX HYDROLASE DOMAIN-CONTAINING PROTEIN"/>
    <property type="match status" value="1"/>
</dbReference>
<dbReference type="Pfam" id="PF00293">
    <property type="entry name" value="NUDIX"/>
    <property type="match status" value="1"/>
</dbReference>
<dbReference type="PROSITE" id="PS51462">
    <property type="entry name" value="NUDIX"/>
    <property type="match status" value="1"/>
</dbReference>
<organism evidence="4 5">
    <name type="scientific">Alicyclobacillus sendaiensis PA2</name>
    <dbReference type="NCBI Taxonomy" id="3029425"/>
    <lineage>
        <taxon>Bacteria</taxon>
        <taxon>Bacillati</taxon>
        <taxon>Bacillota</taxon>
        <taxon>Bacilli</taxon>
        <taxon>Bacillales</taxon>
        <taxon>Alicyclobacillaceae</taxon>
        <taxon>Alicyclobacillus</taxon>
    </lineage>
</organism>
<evidence type="ECO:0000256" key="1">
    <source>
        <dbReference type="ARBA" id="ARBA00001946"/>
    </source>
</evidence>
<protein>
    <submittedName>
        <fullName evidence="4">NUDIX hydrolase</fullName>
        <ecNumber evidence="4">3.6.-.-</ecNumber>
    </submittedName>
</protein>
<evidence type="ECO:0000313" key="5">
    <source>
        <dbReference type="Proteomes" id="UP001529245"/>
    </source>
</evidence>
<evidence type="ECO:0000256" key="2">
    <source>
        <dbReference type="ARBA" id="ARBA00022801"/>
    </source>
</evidence>
<dbReference type="Gene3D" id="3.90.79.10">
    <property type="entry name" value="Nucleoside Triphosphate Pyrophosphohydrolase"/>
    <property type="match status" value="1"/>
</dbReference>
<evidence type="ECO:0000259" key="3">
    <source>
        <dbReference type="PROSITE" id="PS51462"/>
    </source>
</evidence>
<dbReference type="CDD" id="cd24161">
    <property type="entry name" value="NUDIX_ADPRase_Ndx2"/>
    <property type="match status" value="1"/>
</dbReference>
<evidence type="ECO:0000313" key="4">
    <source>
        <dbReference type="EMBL" id="MDI9260300.1"/>
    </source>
</evidence>
<feature type="domain" description="Nudix hydrolase" evidence="3">
    <location>
        <begin position="41"/>
        <end position="168"/>
    </location>
</feature>
<dbReference type="GO" id="GO:0016787">
    <property type="term" value="F:hydrolase activity"/>
    <property type="evidence" value="ECO:0007669"/>
    <property type="project" value="UniProtKB-KW"/>
</dbReference>
<gene>
    <name evidence="4" type="ORF">QID03_08850</name>
</gene>
<comment type="cofactor">
    <cofactor evidence="1">
        <name>Mg(2+)</name>
        <dbReference type="ChEBI" id="CHEBI:18420"/>
    </cofactor>
</comment>
<dbReference type="SUPFAM" id="SSF55811">
    <property type="entry name" value="Nudix"/>
    <property type="match status" value="1"/>
</dbReference>
<dbReference type="EMBL" id="JASGCB010000013">
    <property type="protein sequence ID" value="MDI9260300.1"/>
    <property type="molecule type" value="Genomic_DNA"/>
</dbReference>
<keyword evidence="5" id="KW-1185">Reference proteome</keyword>
<dbReference type="Proteomes" id="UP001529245">
    <property type="component" value="Unassembled WGS sequence"/>
</dbReference>
<reference evidence="4 5" key="1">
    <citation type="submission" date="2023-04" db="EMBL/GenBank/DDBJ databases">
        <title>A. sendaiensis sub sp. chiapanensis a novel subspecie with specific adaptation in bacterial cell wall isolated from an active volcano.</title>
        <authorList>
            <person name="Alvarez Gutierrez P.E."/>
            <person name="Ortiz Cortes L.Y."/>
        </authorList>
    </citation>
    <scope>NUCLEOTIDE SEQUENCE [LARGE SCALE GENOMIC DNA]</scope>
    <source>
        <strain evidence="4 5">PA2</strain>
    </source>
</reference>
<comment type="caution">
    <text evidence="4">The sequence shown here is derived from an EMBL/GenBank/DDBJ whole genome shotgun (WGS) entry which is preliminary data.</text>
</comment>
<dbReference type="EC" id="3.6.-.-" evidence="4"/>
<dbReference type="InterPro" id="IPR015797">
    <property type="entry name" value="NUDIX_hydrolase-like_dom_sf"/>
</dbReference>
<dbReference type="PANTHER" id="PTHR11839">
    <property type="entry name" value="UDP/ADP-SUGAR PYROPHOSPHATASE"/>
    <property type="match status" value="1"/>
</dbReference>
<sequence>MRRHLWTVLSERVAYQNPWIRVTEYDVLRPDGQPGLYGVVDAGHNAGVVAVDDRQRVALLREFVFPVDRFLWQIPSGQFREEGPEIAAARELREETGIAARSWTPLGMAHLSAGISTQETHLFLAQDLSFGEAEREPTETMTIEWIPLEDTVEMCLRGEITDAVSVIGLLMAFLWMEQRGLKRG</sequence>
<keyword evidence="2 4" id="KW-0378">Hydrolase</keyword>
<name>A0ABT6XYZ2_ALISE</name>
<dbReference type="InterPro" id="IPR000086">
    <property type="entry name" value="NUDIX_hydrolase_dom"/>
</dbReference>
<accession>A0ABT6XYZ2</accession>